<reference evidence="1 2" key="1">
    <citation type="journal article" date="2013" name="Genome Announc.">
        <title>Draft Genome Sequence of Amycolatopsis decaplanina Strain DSM 44594T.</title>
        <authorList>
            <person name="Kaur N."/>
            <person name="Kumar S."/>
            <person name="Bala M."/>
            <person name="Raghava G.P."/>
            <person name="Mayilraj S."/>
        </authorList>
    </citation>
    <scope>NUCLEOTIDE SEQUENCE [LARGE SCALE GENOMIC DNA]</scope>
    <source>
        <strain evidence="1 2">DSM 44594</strain>
    </source>
</reference>
<accession>M2YCC9</accession>
<dbReference type="Proteomes" id="UP000054226">
    <property type="component" value="Unassembled WGS sequence"/>
</dbReference>
<dbReference type="OrthoDB" id="3396397at2"/>
<gene>
    <name evidence="1" type="ORF">H074_33459</name>
</gene>
<dbReference type="SUPFAM" id="SSF51735">
    <property type="entry name" value="NAD(P)-binding Rossmann-fold domains"/>
    <property type="match status" value="1"/>
</dbReference>
<name>M2YCC9_9PSEU</name>
<dbReference type="InterPro" id="IPR023401">
    <property type="entry name" value="ODC_N"/>
</dbReference>
<evidence type="ECO:0000313" key="1">
    <source>
        <dbReference type="EMBL" id="EME52517.1"/>
    </source>
</evidence>
<dbReference type="AlphaFoldDB" id="M2YCC9"/>
<dbReference type="Pfam" id="PF02423">
    <property type="entry name" value="OCD_Mu_crystall"/>
    <property type="match status" value="1"/>
</dbReference>
<comment type="caution">
    <text evidence="1">The sequence shown here is derived from an EMBL/GenBank/DDBJ whole genome shotgun (WGS) entry which is preliminary data.</text>
</comment>
<protein>
    <submittedName>
        <fullName evidence="1">Ornithine cyclodeaminase</fullName>
    </submittedName>
</protein>
<organism evidence="1 2">
    <name type="scientific">Amycolatopsis decaplanina DSM 44594</name>
    <dbReference type="NCBI Taxonomy" id="1284240"/>
    <lineage>
        <taxon>Bacteria</taxon>
        <taxon>Bacillati</taxon>
        <taxon>Actinomycetota</taxon>
        <taxon>Actinomycetes</taxon>
        <taxon>Pseudonocardiales</taxon>
        <taxon>Pseudonocardiaceae</taxon>
        <taxon>Amycolatopsis</taxon>
    </lineage>
</organism>
<dbReference type="PATRIC" id="fig|1284240.4.peg.6821"/>
<proteinExistence type="predicted"/>
<dbReference type="PIRSF" id="PIRSF001439">
    <property type="entry name" value="CryM"/>
    <property type="match status" value="1"/>
</dbReference>
<dbReference type="Gene3D" id="3.40.50.720">
    <property type="entry name" value="NAD(P)-binding Rossmann-like Domain"/>
    <property type="match status" value="1"/>
</dbReference>
<evidence type="ECO:0000313" key="2">
    <source>
        <dbReference type="Proteomes" id="UP000054226"/>
    </source>
</evidence>
<dbReference type="InterPro" id="IPR036291">
    <property type="entry name" value="NAD(P)-bd_dom_sf"/>
</dbReference>
<keyword evidence="2" id="KW-1185">Reference proteome</keyword>
<dbReference type="InterPro" id="IPR003462">
    <property type="entry name" value="ODC_Mu_crystall"/>
</dbReference>
<dbReference type="EMBL" id="AOHO01000075">
    <property type="protein sequence ID" value="EME52517.1"/>
    <property type="molecule type" value="Genomic_DNA"/>
</dbReference>
<dbReference type="PANTHER" id="PTHR13812">
    <property type="entry name" value="KETIMINE REDUCTASE MU-CRYSTALLIN"/>
    <property type="match status" value="1"/>
</dbReference>
<dbReference type="PANTHER" id="PTHR13812:SF19">
    <property type="entry name" value="KETIMINE REDUCTASE MU-CRYSTALLIN"/>
    <property type="match status" value="1"/>
</dbReference>
<dbReference type="Gene3D" id="3.30.1780.10">
    <property type="entry name" value="ornithine cyclodeaminase, domain 1"/>
    <property type="match status" value="1"/>
</dbReference>
<dbReference type="RefSeq" id="WP_007034489.1">
    <property type="nucleotide sequence ID" value="NZ_AOHO01000075.1"/>
</dbReference>
<dbReference type="GO" id="GO:0005737">
    <property type="term" value="C:cytoplasm"/>
    <property type="evidence" value="ECO:0007669"/>
    <property type="project" value="TreeGrafter"/>
</dbReference>
<sequence>MENLWLADVLARPVPESVRFLSRADVLDCLARVDVVAAVRDALVSHHLGRTILPSEAYLSWTNQHGAYSRSIGMPGAILEEGAEGAYGMKIINASVSNPEFGLERAGGLGLCFDPRTARVIAVMEVGVLSAVRTAAVTAIAVETAGYQAVRSLAVVGCGTQARVHLALLLTRCPELSRITLCDVRRPVAENLAGELASRHPGISFSVAATPVEAMDEAETTLFLTTVAEGYVQPDWVRPGSLLVNVSLGDLTDEVLVNASALFVDDVQLIVENPRRPLGRLVNEGRIAAKEQEGQPSITATIGELLAGETIAQRPDTGYVVVNPFGLGILDVALFGAVLRQANSADIGQALELV</sequence>